<organism evidence="1 2">
    <name type="scientific">Lactococcus lactis subsp. cremoris</name>
    <name type="common">Streptococcus cremoris</name>
    <dbReference type="NCBI Taxonomy" id="1359"/>
    <lineage>
        <taxon>Bacteria</taxon>
        <taxon>Bacillati</taxon>
        <taxon>Bacillota</taxon>
        <taxon>Bacilli</taxon>
        <taxon>Lactobacillales</taxon>
        <taxon>Streptococcaceae</taxon>
        <taxon>Lactococcus</taxon>
    </lineage>
</organism>
<gene>
    <name evidence="1" type="ORF">LLJM1_0942</name>
</gene>
<dbReference type="Proteomes" id="UP000191806">
    <property type="component" value="Chromosome"/>
</dbReference>
<accession>A0A1V0PGB6</accession>
<protein>
    <submittedName>
        <fullName evidence="1">Uncharacterized protein</fullName>
    </submittedName>
</protein>
<proteinExistence type="predicted"/>
<reference evidence="1 2" key="1">
    <citation type="journal article" date="2017" name="BMC Genomics">
        <title>Comparative and functional genomics of the Lactococcus lactis taxon; insights into evolution and niche adaptation.</title>
        <authorList>
            <person name="Kelleher P."/>
            <person name="Bottacini F."/>
            <person name="Mahony J."/>
            <person name="Kilcawley K.N."/>
            <person name="van Sinderen D."/>
        </authorList>
    </citation>
    <scope>NUCLEOTIDE SEQUENCE [LARGE SCALE GENOMIC DNA]</scope>
    <source>
        <strain evidence="1 2">JM1</strain>
    </source>
</reference>
<dbReference type="AlphaFoldDB" id="A0A1V0PGB6"/>
<dbReference type="EMBL" id="CP015899">
    <property type="protein sequence ID" value="ARE28320.1"/>
    <property type="molecule type" value="Genomic_DNA"/>
</dbReference>
<evidence type="ECO:0000313" key="1">
    <source>
        <dbReference type="EMBL" id="ARE28320.1"/>
    </source>
</evidence>
<evidence type="ECO:0000313" key="2">
    <source>
        <dbReference type="Proteomes" id="UP000191806"/>
    </source>
</evidence>
<sequence>MRFSKKITQGEKLTTYLNRDNDNLSLSKTVNRDFMISWLRALGYINQVFPDDASKEKFLSRRLEWLVYNFGLRRDVGYKFSLKRIIDFKVSMDRYLGKLKFDPTIYFRTGARKTVWRYLLLEDYRGIIRFNRWHSLRHLLKKSWNCSKRKKSILLSSFKLENSKN</sequence>
<dbReference type="RefSeq" id="WP_231105321.1">
    <property type="nucleotide sequence ID" value="NZ_CP129163.1"/>
</dbReference>
<name>A0A1V0PGB6_LACLC</name>